<sequence length="343" mass="40340">MPDKNFEELRKQIMNIKEQMILFLFKLFINSTNLKILKIDSDKILNNVPDLQHTIGQCLNITMLEIGYADQHMSINSINFLEKISKSCKQIDNLIVKVPTFEKNHEIKELIISIINAQEKLKKFSHRSVDSWLEEIIKALQSQTNSLVSINLECIKIYESSLISLAKCKNLENLVFLNYSRLNIRLRKNIEFKNLKRLYIKNYPLMNINMPNLKELTLEVLTHEVIASIIKNCPNITHLNLKNYRPSYHDFIFKDFIQELHITHLTINFLYSDSIISESSILLKEFLLLTLKYLVIKCGLITIYLDNLMDDCCYEKLKELIIKVMKVYNLTDKSQCDYTTDQY</sequence>
<accession>A0A9N9DTL2</accession>
<dbReference type="Proteomes" id="UP000789405">
    <property type="component" value="Unassembled WGS sequence"/>
</dbReference>
<organism evidence="1 2">
    <name type="scientific">Dentiscutata erythropus</name>
    <dbReference type="NCBI Taxonomy" id="1348616"/>
    <lineage>
        <taxon>Eukaryota</taxon>
        <taxon>Fungi</taxon>
        <taxon>Fungi incertae sedis</taxon>
        <taxon>Mucoromycota</taxon>
        <taxon>Glomeromycotina</taxon>
        <taxon>Glomeromycetes</taxon>
        <taxon>Diversisporales</taxon>
        <taxon>Gigasporaceae</taxon>
        <taxon>Dentiscutata</taxon>
    </lineage>
</organism>
<keyword evidence="2" id="KW-1185">Reference proteome</keyword>
<evidence type="ECO:0000313" key="2">
    <source>
        <dbReference type="Proteomes" id="UP000789405"/>
    </source>
</evidence>
<comment type="caution">
    <text evidence="1">The sequence shown here is derived from an EMBL/GenBank/DDBJ whole genome shotgun (WGS) entry which is preliminary data.</text>
</comment>
<protein>
    <submittedName>
        <fullName evidence="1">12772_t:CDS:1</fullName>
    </submittedName>
</protein>
<proteinExistence type="predicted"/>
<name>A0A9N9DTL2_9GLOM</name>
<gene>
    <name evidence="1" type="ORF">DERYTH_LOCUS10053</name>
</gene>
<dbReference type="InterPro" id="IPR032675">
    <property type="entry name" value="LRR_dom_sf"/>
</dbReference>
<evidence type="ECO:0000313" key="1">
    <source>
        <dbReference type="EMBL" id="CAG8648524.1"/>
    </source>
</evidence>
<dbReference type="Gene3D" id="3.80.10.10">
    <property type="entry name" value="Ribonuclease Inhibitor"/>
    <property type="match status" value="1"/>
</dbReference>
<dbReference type="EMBL" id="CAJVPY010005696">
    <property type="protein sequence ID" value="CAG8648524.1"/>
    <property type="molecule type" value="Genomic_DNA"/>
</dbReference>
<dbReference type="OrthoDB" id="2463286at2759"/>
<dbReference type="SUPFAM" id="SSF52047">
    <property type="entry name" value="RNI-like"/>
    <property type="match status" value="1"/>
</dbReference>
<dbReference type="AlphaFoldDB" id="A0A9N9DTL2"/>
<reference evidence="1" key="1">
    <citation type="submission" date="2021-06" db="EMBL/GenBank/DDBJ databases">
        <authorList>
            <person name="Kallberg Y."/>
            <person name="Tangrot J."/>
            <person name="Rosling A."/>
        </authorList>
    </citation>
    <scope>NUCLEOTIDE SEQUENCE</scope>
    <source>
        <strain evidence="1">MA453B</strain>
    </source>
</reference>